<comment type="similarity">
    <text evidence="2 9">Belongs to the ketopantoate reductase family.</text>
</comment>
<dbReference type="InterPro" id="IPR013332">
    <property type="entry name" value="KPR_N"/>
</dbReference>
<dbReference type="SUPFAM" id="SSF51735">
    <property type="entry name" value="NAD(P)-binding Rossmann-fold domains"/>
    <property type="match status" value="1"/>
</dbReference>
<dbReference type="OrthoDB" id="9793586at2"/>
<proteinExistence type="inferred from homology"/>
<evidence type="ECO:0000313" key="12">
    <source>
        <dbReference type="EMBL" id="PJZ69459.1"/>
    </source>
</evidence>
<reference evidence="14 15" key="1">
    <citation type="submission" date="2017-07" db="EMBL/GenBank/DDBJ databases">
        <title>Leptospira spp. isolated from tropical soils.</title>
        <authorList>
            <person name="Thibeaux R."/>
            <person name="Iraola G."/>
            <person name="Ferres I."/>
            <person name="Bierque E."/>
            <person name="Girault D."/>
            <person name="Soupe-Gilbert M.-E."/>
            <person name="Picardeau M."/>
            <person name="Goarant C."/>
        </authorList>
    </citation>
    <scope>NUCLEOTIDE SEQUENCE [LARGE SCALE GENOMIC DNA]</scope>
    <source>
        <strain evidence="13 15">FH1-B-B1</strain>
        <strain evidence="12 14">FH1-B-C1</strain>
    </source>
</reference>
<comment type="pathway">
    <text evidence="1 9">Cofactor biosynthesis; (R)-pantothenate biosynthesis; (R)-pantoate from 3-methyl-2-oxobutanoate: step 2/2.</text>
</comment>
<dbReference type="Gene3D" id="3.40.50.720">
    <property type="entry name" value="NAD(P)-binding Rossmann-like Domain"/>
    <property type="match status" value="1"/>
</dbReference>
<dbReference type="PANTHER" id="PTHR21708:SF26">
    <property type="entry name" value="2-DEHYDROPANTOATE 2-REDUCTASE"/>
    <property type="match status" value="1"/>
</dbReference>
<dbReference type="GO" id="GO:0015940">
    <property type="term" value="P:pantothenate biosynthetic process"/>
    <property type="evidence" value="ECO:0007669"/>
    <property type="project" value="UniProtKB-UniPathway"/>
</dbReference>
<dbReference type="SUPFAM" id="SSF48179">
    <property type="entry name" value="6-phosphogluconate dehydrogenase C-terminal domain-like"/>
    <property type="match status" value="1"/>
</dbReference>
<dbReference type="PANTHER" id="PTHR21708">
    <property type="entry name" value="PROBABLE 2-DEHYDROPANTOATE 2-REDUCTASE"/>
    <property type="match status" value="1"/>
</dbReference>
<evidence type="ECO:0000256" key="1">
    <source>
        <dbReference type="ARBA" id="ARBA00004994"/>
    </source>
</evidence>
<dbReference type="InterPro" id="IPR003710">
    <property type="entry name" value="ApbA"/>
</dbReference>
<dbReference type="Pfam" id="PF08546">
    <property type="entry name" value="ApbA_C"/>
    <property type="match status" value="1"/>
</dbReference>
<dbReference type="EMBL" id="NPDZ01000011">
    <property type="protein sequence ID" value="PJZ72284.1"/>
    <property type="molecule type" value="Genomic_DNA"/>
</dbReference>
<keyword evidence="9" id="KW-0566">Pantothenate biosynthesis</keyword>
<evidence type="ECO:0000313" key="13">
    <source>
        <dbReference type="EMBL" id="PJZ72284.1"/>
    </source>
</evidence>
<dbReference type="Proteomes" id="UP000231962">
    <property type="component" value="Unassembled WGS sequence"/>
</dbReference>
<dbReference type="InterPro" id="IPR036291">
    <property type="entry name" value="NAD(P)-bd_dom_sf"/>
</dbReference>
<evidence type="ECO:0000256" key="3">
    <source>
        <dbReference type="ARBA" id="ARBA00013014"/>
    </source>
</evidence>
<dbReference type="FunFam" id="1.10.1040.10:FF:000017">
    <property type="entry name" value="2-dehydropantoate 2-reductase"/>
    <property type="match status" value="1"/>
</dbReference>
<keyword evidence="14" id="KW-1185">Reference proteome</keyword>
<evidence type="ECO:0000313" key="15">
    <source>
        <dbReference type="Proteomes" id="UP000231990"/>
    </source>
</evidence>
<gene>
    <name evidence="12" type="ORF">CH360_10635</name>
    <name evidence="13" type="ORF">CH373_15295</name>
</gene>
<evidence type="ECO:0000259" key="11">
    <source>
        <dbReference type="Pfam" id="PF08546"/>
    </source>
</evidence>
<dbReference type="EC" id="1.1.1.169" evidence="3 9"/>
<dbReference type="InterPro" id="IPR013752">
    <property type="entry name" value="KPA_reductase"/>
</dbReference>
<dbReference type="Proteomes" id="UP000231990">
    <property type="component" value="Unassembled WGS sequence"/>
</dbReference>
<feature type="domain" description="Ketopantoate reductase C-terminal" evidence="11">
    <location>
        <begin position="179"/>
        <end position="300"/>
    </location>
</feature>
<evidence type="ECO:0000256" key="2">
    <source>
        <dbReference type="ARBA" id="ARBA00007870"/>
    </source>
</evidence>
<name>A0A2M9ZJX9_9LEPT</name>
<comment type="function">
    <text evidence="9">Catalyzes the NADPH-dependent reduction of ketopantoate into pantoic acid.</text>
</comment>
<dbReference type="EMBL" id="NPDY01000009">
    <property type="protein sequence ID" value="PJZ69459.1"/>
    <property type="molecule type" value="Genomic_DNA"/>
</dbReference>
<dbReference type="AlphaFoldDB" id="A0A2M9ZJX9"/>
<dbReference type="InterPro" id="IPR051402">
    <property type="entry name" value="KPR-Related"/>
</dbReference>
<evidence type="ECO:0000313" key="14">
    <source>
        <dbReference type="Proteomes" id="UP000231962"/>
    </source>
</evidence>
<keyword evidence="5 9" id="KW-0521">NADP</keyword>
<organism evidence="13 15">
    <name type="scientific">Leptospira perolatii</name>
    <dbReference type="NCBI Taxonomy" id="2023191"/>
    <lineage>
        <taxon>Bacteria</taxon>
        <taxon>Pseudomonadati</taxon>
        <taxon>Spirochaetota</taxon>
        <taxon>Spirochaetia</taxon>
        <taxon>Leptospirales</taxon>
        <taxon>Leptospiraceae</taxon>
        <taxon>Leptospira</taxon>
    </lineage>
</organism>
<dbReference type="UniPathway" id="UPA00028">
    <property type="reaction ID" value="UER00004"/>
</dbReference>
<evidence type="ECO:0000256" key="4">
    <source>
        <dbReference type="ARBA" id="ARBA00019465"/>
    </source>
</evidence>
<evidence type="ECO:0000256" key="6">
    <source>
        <dbReference type="ARBA" id="ARBA00023002"/>
    </source>
</evidence>
<comment type="catalytic activity">
    <reaction evidence="8 9">
        <text>(R)-pantoate + NADP(+) = 2-dehydropantoate + NADPH + H(+)</text>
        <dbReference type="Rhea" id="RHEA:16233"/>
        <dbReference type="ChEBI" id="CHEBI:11561"/>
        <dbReference type="ChEBI" id="CHEBI:15378"/>
        <dbReference type="ChEBI" id="CHEBI:15980"/>
        <dbReference type="ChEBI" id="CHEBI:57783"/>
        <dbReference type="ChEBI" id="CHEBI:58349"/>
        <dbReference type="EC" id="1.1.1.169"/>
    </reaction>
</comment>
<dbReference type="RefSeq" id="WP_100714021.1">
    <property type="nucleotide sequence ID" value="NZ_NPDY01000009.1"/>
</dbReference>
<dbReference type="GO" id="GO:0008677">
    <property type="term" value="F:2-dehydropantoate 2-reductase activity"/>
    <property type="evidence" value="ECO:0007669"/>
    <property type="project" value="UniProtKB-EC"/>
</dbReference>
<evidence type="ECO:0000256" key="5">
    <source>
        <dbReference type="ARBA" id="ARBA00022857"/>
    </source>
</evidence>
<accession>A0A2M9ZJX9</accession>
<dbReference type="Pfam" id="PF02558">
    <property type="entry name" value="ApbA"/>
    <property type="match status" value="1"/>
</dbReference>
<dbReference type="GO" id="GO:0005737">
    <property type="term" value="C:cytoplasm"/>
    <property type="evidence" value="ECO:0007669"/>
    <property type="project" value="TreeGrafter"/>
</dbReference>
<comment type="caution">
    <text evidence="13">The sequence shown here is derived from an EMBL/GenBank/DDBJ whole genome shotgun (WGS) entry which is preliminary data.</text>
</comment>
<sequence length="303" mass="33979">MEKILVVGSGAIAGLYGGKLSQAGCKVDFLVRSEVELLRKCGFQINSVWGDFHFHPENVFGPSEDIDLDKYDFIFCCLKVLPEIRIKKILGREPSKNTALVLLQNGIGIEAPVSEDFPNSEIISGLAFVCANRLSPGVISHIDYGALNFGSWNRNDSPKSKRISELFSNVGVPTEYSDDIRSARWKKLMWNAPFNPLSVITGGCDTTRLLSDPVCKRMIFEIMQEVQMLGESFGAVFPENFIENLMDMSDKMKPYKTSMLLDFEAGRKMETEAILGNAVRMAKEKNLEIPRINTLYAILRFFP</sequence>
<protein>
    <recommendedName>
        <fullName evidence="4 9">2-dehydropantoate 2-reductase</fullName>
        <ecNumber evidence="3 9">1.1.1.169</ecNumber>
    </recommendedName>
    <alternativeName>
        <fullName evidence="7 9">Ketopantoate reductase</fullName>
    </alternativeName>
</protein>
<evidence type="ECO:0000256" key="8">
    <source>
        <dbReference type="ARBA" id="ARBA00048793"/>
    </source>
</evidence>
<keyword evidence="6 9" id="KW-0560">Oxidoreductase</keyword>
<evidence type="ECO:0000256" key="9">
    <source>
        <dbReference type="RuleBase" id="RU362068"/>
    </source>
</evidence>
<dbReference type="InterPro" id="IPR013328">
    <property type="entry name" value="6PGD_dom2"/>
</dbReference>
<feature type="domain" description="Ketopantoate reductase N-terminal" evidence="10">
    <location>
        <begin position="4"/>
        <end position="153"/>
    </location>
</feature>
<evidence type="ECO:0000256" key="7">
    <source>
        <dbReference type="ARBA" id="ARBA00032024"/>
    </source>
</evidence>
<dbReference type="Gene3D" id="1.10.1040.10">
    <property type="entry name" value="N-(1-d-carboxylethyl)-l-norvaline Dehydrogenase, domain 2"/>
    <property type="match status" value="1"/>
</dbReference>
<evidence type="ECO:0000259" key="10">
    <source>
        <dbReference type="Pfam" id="PF02558"/>
    </source>
</evidence>
<dbReference type="NCBIfam" id="TIGR00745">
    <property type="entry name" value="apbA_panE"/>
    <property type="match status" value="1"/>
</dbReference>
<dbReference type="InterPro" id="IPR008927">
    <property type="entry name" value="6-PGluconate_DH-like_C_sf"/>
</dbReference>